<dbReference type="RefSeq" id="WP_054873261.1">
    <property type="nucleotide sequence ID" value="NZ_LKET01000009.1"/>
</dbReference>
<name>A0A0P8WC31_9CLOT</name>
<dbReference type="Gene3D" id="1.10.10.10">
    <property type="entry name" value="Winged helix-like DNA-binding domain superfamily/Winged helix DNA-binding domain"/>
    <property type="match status" value="1"/>
</dbReference>
<dbReference type="PANTHER" id="PTHR44846:SF1">
    <property type="entry name" value="MANNOSYL-D-GLYCERATE TRANSPORT_METABOLISM SYSTEM REPRESSOR MNGR-RELATED"/>
    <property type="match status" value="1"/>
</dbReference>
<dbReference type="Pfam" id="PF00392">
    <property type="entry name" value="GntR"/>
    <property type="match status" value="1"/>
</dbReference>
<dbReference type="Gene3D" id="3.40.1410.10">
    <property type="entry name" value="Chorismate lyase-like"/>
    <property type="match status" value="1"/>
</dbReference>
<organism evidence="5 6">
    <name type="scientific">Oxobacter pfennigii</name>
    <dbReference type="NCBI Taxonomy" id="36849"/>
    <lineage>
        <taxon>Bacteria</taxon>
        <taxon>Bacillati</taxon>
        <taxon>Bacillota</taxon>
        <taxon>Clostridia</taxon>
        <taxon>Eubacteriales</taxon>
        <taxon>Clostridiaceae</taxon>
        <taxon>Oxobacter</taxon>
    </lineage>
</organism>
<dbReference type="PATRIC" id="fig|36849.3.peg.111"/>
<accession>A0A0P8WC31</accession>
<dbReference type="CDD" id="cd07377">
    <property type="entry name" value="WHTH_GntR"/>
    <property type="match status" value="1"/>
</dbReference>
<comment type="caution">
    <text evidence="5">The sequence shown here is derived from an EMBL/GenBank/DDBJ whole genome shotgun (WGS) entry which is preliminary data.</text>
</comment>
<evidence type="ECO:0000259" key="4">
    <source>
        <dbReference type="PROSITE" id="PS50949"/>
    </source>
</evidence>
<feature type="domain" description="HTH gntR-type" evidence="4">
    <location>
        <begin position="3"/>
        <end position="71"/>
    </location>
</feature>
<dbReference type="SUPFAM" id="SSF46785">
    <property type="entry name" value="Winged helix' DNA-binding domain"/>
    <property type="match status" value="1"/>
</dbReference>
<dbReference type="STRING" id="36849.OXPF_00970"/>
<dbReference type="OrthoDB" id="9816541at2"/>
<evidence type="ECO:0000256" key="1">
    <source>
        <dbReference type="ARBA" id="ARBA00023015"/>
    </source>
</evidence>
<dbReference type="Proteomes" id="UP000050326">
    <property type="component" value="Unassembled WGS sequence"/>
</dbReference>
<dbReference type="GO" id="GO:0045892">
    <property type="term" value="P:negative regulation of DNA-templated transcription"/>
    <property type="evidence" value="ECO:0007669"/>
    <property type="project" value="TreeGrafter"/>
</dbReference>
<gene>
    <name evidence="5" type="primary">mngR</name>
    <name evidence="5" type="ORF">OXPF_00970</name>
</gene>
<sequence>MRENIETLIVDDFMAQITEGRYKAHDKFPSENEMVDIYKVPRIIIRKAYARLEEMGYMYSIQGKGRYFKEKQEQIDLILSGKESFSKKMKDKGFELISKNMFCEKISYDQRIYDELKAHKKDKVYKIGRLRIVDKRPIALHISYVAKSLFSDIHMEGKDIISMFDYYKQKGYEKFDSTKSILSVSFPTTEEKNMLECANLVPILVLETNCIDSSTQKILEYTNILYRSDSFKYIVK</sequence>
<dbReference type="PROSITE" id="PS50949">
    <property type="entry name" value="HTH_GNTR"/>
    <property type="match status" value="1"/>
</dbReference>
<keyword evidence="2" id="KW-0238">DNA-binding</keyword>
<dbReference type="InterPro" id="IPR036388">
    <property type="entry name" value="WH-like_DNA-bd_sf"/>
</dbReference>
<evidence type="ECO:0000313" key="6">
    <source>
        <dbReference type="Proteomes" id="UP000050326"/>
    </source>
</evidence>
<dbReference type="EMBL" id="LKET01000009">
    <property type="protein sequence ID" value="KPU46292.1"/>
    <property type="molecule type" value="Genomic_DNA"/>
</dbReference>
<keyword evidence="6" id="KW-1185">Reference proteome</keyword>
<dbReference type="InterPro" id="IPR000524">
    <property type="entry name" value="Tscrpt_reg_HTH_GntR"/>
</dbReference>
<dbReference type="GO" id="GO:0003700">
    <property type="term" value="F:DNA-binding transcription factor activity"/>
    <property type="evidence" value="ECO:0007669"/>
    <property type="project" value="InterPro"/>
</dbReference>
<dbReference type="Pfam" id="PF07702">
    <property type="entry name" value="UTRA"/>
    <property type="match status" value="1"/>
</dbReference>
<protein>
    <submittedName>
        <fullName evidence="5">Mannosyl-D-glycerate transport/metabolism system repressor MngR</fullName>
    </submittedName>
</protein>
<evidence type="ECO:0000256" key="3">
    <source>
        <dbReference type="ARBA" id="ARBA00023163"/>
    </source>
</evidence>
<dbReference type="InterPro" id="IPR011663">
    <property type="entry name" value="UTRA"/>
</dbReference>
<dbReference type="AlphaFoldDB" id="A0A0P8WC31"/>
<proteinExistence type="predicted"/>
<dbReference type="GO" id="GO:0003677">
    <property type="term" value="F:DNA binding"/>
    <property type="evidence" value="ECO:0007669"/>
    <property type="project" value="UniProtKB-KW"/>
</dbReference>
<evidence type="ECO:0000313" key="5">
    <source>
        <dbReference type="EMBL" id="KPU46292.1"/>
    </source>
</evidence>
<keyword evidence="3" id="KW-0804">Transcription</keyword>
<dbReference type="InterPro" id="IPR050679">
    <property type="entry name" value="Bact_HTH_transcr_reg"/>
</dbReference>
<dbReference type="SMART" id="SM00345">
    <property type="entry name" value="HTH_GNTR"/>
    <property type="match status" value="1"/>
</dbReference>
<dbReference type="SUPFAM" id="SSF64288">
    <property type="entry name" value="Chorismate lyase-like"/>
    <property type="match status" value="1"/>
</dbReference>
<reference evidence="5 6" key="1">
    <citation type="submission" date="2015-09" db="EMBL/GenBank/DDBJ databases">
        <title>Genome sequence of Oxobacter pfennigii DSM 3222.</title>
        <authorList>
            <person name="Poehlein A."/>
            <person name="Bengelsdorf F.R."/>
            <person name="Schiel-Bengelsdorf B."/>
            <person name="Duerre P."/>
            <person name="Daniel R."/>
        </authorList>
    </citation>
    <scope>NUCLEOTIDE SEQUENCE [LARGE SCALE GENOMIC DNA]</scope>
    <source>
        <strain evidence="5 6">DSM 3222</strain>
    </source>
</reference>
<dbReference type="InterPro" id="IPR036390">
    <property type="entry name" value="WH_DNA-bd_sf"/>
</dbReference>
<dbReference type="InterPro" id="IPR028978">
    <property type="entry name" value="Chorismate_lyase_/UTRA_dom_sf"/>
</dbReference>
<keyword evidence="1" id="KW-0805">Transcription regulation</keyword>
<dbReference type="PANTHER" id="PTHR44846">
    <property type="entry name" value="MANNOSYL-D-GLYCERATE TRANSPORT/METABOLISM SYSTEM REPRESSOR MNGR-RELATED"/>
    <property type="match status" value="1"/>
</dbReference>
<dbReference type="SMART" id="SM00866">
    <property type="entry name" value="UTRA"/>
    <property type="match status" value="1"/>
</dbReference>
<evidence type="ECO:0000256" key="2">
    <source>
        <dbReference type="ARBA" id="ARBA00023125"/>
    </source>
</evidence>